<name>A0AAV7M1D6_PLEWA</name>
<dbReference type="AlphaFoldDB" id="A0AAV7M1D6"/>
<comment type="caution">
    <text evidence="1">The sequence shown here is derived from an EMBL/GenBank/DDBJ whole genome shotgun (WGS) entry which is preliminary data.</text>
</comment>
<organism evidence="1 2">
    <name type="scientific">Pleurodeles waltl</name>
    <name type="common">Iberian ribbed newt</name>
    <dbReference type="NCBI Taxonomy" id="8319"/>
    <lineage>
        <taxon>Eukaryota</taxon>
        <taxon>Metazoa</taxon>
        <taxon>Chordata</taxon>
        <taxon>Craniata</taxon>
        <taxon>Vertebrata</taxon>
        <taxon>Euteleostomi</taxon>
        <taxon>Amphibia</taxon>
        <taxon>Batrachia</taxon>
        <taxon>Caudata</taxon>
        <taxon>Salamandroidea</taxon>
        <taxon>Salamandridae</taxon>
        <taxon>Pleurodelinae</taxon>
        <taxon>Pleurodeles</taxon>
    </lineage>
</organism>
<evidence type="ECO:0000313" key="2">
    <source>
        <dbReference type="Proteomes" id="UP001066276"/>
    </source>
</evidence>
<gene>
    <name evidence="1" type="ORF">NDU88_001519</name>
</gene>
<reference evidence="1" key="1">
    <citation type="journal article" date="2022" name="bioRxiv">
        <title>Sequencing and chromosome-scale assembly of the giantPleurodeles waltlgenome.</title>
        <authorList>
            <person name="Brown T."/>
            <person name="Elewa A."/>
            <person name="Iarovenko S."/>
            <person name="Subramanian E."/>
            <person name="Araus A.J."/>
            <person name="Petzold A."/>
            <person name="Susuki M."/>
            <person name="Suzuki K.-i.T."/>
            <person name="Hayashi T."/>
            <person name="Toyoda A."/>
            <person name="Oliveira C."/>
            <person name="Osipova E."/>
            <person name="Leigh N.D."/>
            <person name="Simon A."/>
            <person name="Yun M.H."/>
        </authorList>
    </citation>
    <scope>NUCLEOTIDE SEQUENCE</scope>
    <source>
        <strain evidence="1">20211129_DDA</strain>
        <tissue evidence="1">Liver</tissue>
    </source>
</reference>
<proteinExistence type="predicted"/>
<protein>
    <submittedName>
        <fullName evidence="1">Uncharacterized protein</fullName>
    </submittedName>
</protein>
<sequence>MPFHWSIRQLHLRPPLEAQQIMETPTPSLPDDKLDKILGAITATRQDLCNRVDAVAVKAGLLREDQKNLSARVVSTESELRDF</sequence>
<dbReference type="EMBL" id="JANPWB010000014">
    <property type="protein sequence ID" value="KAJ1096377.1"/>
    <property type="molecule type" value="Genomic_DNA"/>
</dbReference>
<dbReference type="Proteomes" id="UP001066276">
    <property type="component" value="Chromosome 10"/>
</dbReference>
<evidence type="ECO:0000313" key="1">
    <source>
        <dbReference type="EMBL" id="KAJ1096377.1"/>
    </source>
</evidence>
<accession>A0AAV7M1D6</accession>
<keyword evidence="2" id="KW-1185">Reference proteome</keyword>